<dbReference type="eggNOG" id="COG3188">
    <property type="taxonomic scope" value="Bacteria"/>
</dbReference>
<dbReference type="PANTHER" id="PTHR30451">
    <property type="entry name" value="OUTER MEMBRANE USHER PROTEIN"/>
    <property type="match status" value="1"/>
</dbReference>
<dbReference type="InterPro" id="IPR025885">
    <property type="entry name" value="PapC_N"/>
</dbReference>
<comment type="similarity">
    <text evidence="2">Belongs to the fimbrial export usher family.</text>
</comment>
<protein>
    <submittedName>
        <fullName evidence="12">Fimbrial usher protein</fullName>
    </submittedName>
</protein>
<dbReference type="Pfam" id="PF13953">
    <property type="entry name" value="PapC_C"/>
    <property type="match status" value="1"/>
</dbReference>
<dbReference type="Gene3D" id="3.10.20.410">
    <property type="match status" value="1"/>
</dbReference>
<dbReference type="Proteomes" id="UP000003880">
    <property type="component" value="Unassembled WGS sequence"/>
</dbReference>
<evidence type="ECO:0000256" key="2">
    <source>
        <dbReference type="ARBA" id="ARBA00008064"/>
    </source>
</evidence>
<keyword evidence="8" id="KW-0472">Membrane</keyword>
<dbReference type="HOGENOM" id="CLU_009120_3_1_6"/>
<dbReference type="EMBL" id="ABWL02000026">
    <property type="protein sequence ID" value="EFE06004.1"/>
    <property type="molecule type" value="Genomic_DNA"/>
</dbReference>
<dbReference type="Gene3D" id="2.60.40.2070">
    <property type="match status" value="1"/>
</dbReference>
<reference evidence="12 13" key="1">
    <citation type="submission" date="2010-02" db="EMBL/GenBank/DDBJ databases">
        <authorList>
            <person name="Weinstock G."/>
            <person name="Sodergren E."/>
            <person name="Clifton S."/>
            <person name="Fulton L."/>
            <person name="Fulton B."/>
            <person name="Courtney L."/>
            <person name="Fronick C."/>
            <person name="Harrison M."/>
            <person name="Strong C."/>
            <person name="Farmer C."/>
            <person name="Delahaunty K."/>
            <person name="Markovic C."/>
            <person name="Hall O."/>
            <person name="Minx P."/>
            <person name="Tomlinson C."/>
            <person name="Mitreva M."/>
            <person name="Nelson J."/>
            <person name="Hou S."/>
            <person name="Wollam A."/>
            <person name="Pepin K.H."/>
            <person name="Johnson M."/>
            <person name="Bhonagiri V."/>
            <person name="Zhang X."/>
            <person name="Suruliraj S."/>
            <person name="Warren W."/>
            <person name="Chinwalla A."/>
            <person name="Mardis E.R."/>
            <person name="Wilson R.K."/>
        </authorList>
    </citation>
    <scope>NUCLEOTIDE SEQUENCE [LARGE SCALE GENOMIC DNA]</scope>
    <source>
        <strain evidence="12 13">ATCC 29220</strain>
    </source>
</reference>
<dbReference type="GO" id="GO:0009297">
    <property type="term" value="P:pilus assembly"/>
    <property type="evidence" value="ECO:0007669"/>
    <property type="project" value="InterPro"/>
</dbReference>
<dbReference type="InterPro" id="IPR000015">
    <property type="entry name" value="Fimb_usher"/>
</dbReference>
<sequence>MHADDFVFDSSAIENTGQISAKNIDISQFNKNNNQSGVYHVSILVNHKLVTRSDVNFNLDKSGNLLPEITVAKMHDLGIYFSDQEINNKDNYVLPGEISGMTFSFNTNKLLLDINIPQVALKAGPDDDLSVPVNQWDNGISALSLNYDFNGAQKSDSGKNFKADDQYIQLNSGLNIGAWRLRNTGTADKPPEGSISWDSSKTWIQRNIPALRGRLSLGDNSSDASLFDGIDYSGVSLTTDNSMYDDKAQGYAPVVRGIARTSNALVEISQNGNVIYKRYVPAGQFLINDLYPQTGGGLLKVKITEADGSEHHFTQAWGTVSAMQRQGFLKYSLNAGRTKNSNVKNENFSQLSFFYGLPADMTIFGGSFLTSSYHAFDIGYALGLSQFGSVSADIKFMQAHPYETLDTQGQNYRLQYVKNVPGSDTDFSMSWAFSPAPNYISYPDAITDYDDDVDESSMYQKNQLQLSVNQPFDENNTVILSLIRTAYWYKNTEESLTLTDNLSIYSASLNVGWAWTQDSDGSSEQLLSLNLQIPFSIFSNDTWISLSNSLQRPGAPTQSVGLNGNALGNDALSWQLSATNGDPQTTTQDVSLDYKGSYGEYTSQYSHSSQQQSLSYQIKGSLIGSSYGLTAGQYFNANNAVALIKAEHAPGLKVENQTGVTTDFRGYTIVPYLQPYREDSITISKEEETDTDIELGNTSLSRVPTEGAIVLAEFTPHIGQKLLLTLTTPSGTSVPFGATVTAGEGSNEGIVDENGAVYLVGAPPEGTITAKWGDAGRECHAPYQIQKKSRKHFYALSLVCR</sequence>
<dbReference type="SUPFAM" id="SSF141729">
    <property type="entry name" value="FimD N-terminal domain-like"/>
    <property type="match status" value="1"/>
</dbReference>
<dbReference type="Gene3D" id="2.60.40.2610">
    <property type="entry name" value="Outer membrane usher protein FimD, plug domain"/>
    <property type="match status" value="1"/>
</dbReference>
<evidence type="ECO:0000256" key="5">
    <source>
        <dbReference type="ARBA" id="ARBA00022558"/>
    </source>
</evidence>
<keyword evidence="4" id="KW-1134">Transmembrane beta strand</keyword>
<feature type="domain" description="PapC N-terminal" evidence="11">
    <location>
        <begin position="8"/>
        <end position="151"/>
    </location>
</feature>
<dbReference type="GO" id="GO:0009279">
    <property type="term" value="C:cell outer membrane"/>
    <property type="evidence" value="ECO:0007669"/>
    <property type="project" value="UniProtKB-SubCell"/>
</dbReference>
<keyword evidence="5" id="KW-1029">Fimbrium biogenesis</keyword>
<dbReference type="AlphaFoldDB" id="D4BJY9"/>
<accession>D4BJY9</accession>
<evidence type="ECO:0000256" key="8">
    <source>
        <dbReference type="ARBA" id="ARBA00023136"/>
    </source>
</evidence>
<dbReference type="Pfam" id="PF13954">
    <property type="entry name" value="PapC_N"/>
    <property type="match status" value="1"/>
</dbReference>
<evidence type="ECO:0000313" key="12">
    <source>
        <dbReference type="EMBL" id="EFE06004.1"/>
    </source>
</evidence>
<gene>
    <name evidence="12" type="ORF">CIT292_10983</name>
</gene>
<evidence type="ECO:0000256" key="3">
    <source>
        <dbReference type="ARBA" id="ARBA00022448"/>
    </source>
</evidence>
<dbReference type="InterPro" id="IPR043142">
    <property type="entry name" value="PapC-like_C_sf"/>
</dbReference>
<evidence type="ECO:0000256" key="4">
    <source>
        <dbReference type="ARBA" id="ARBA00022452"/>
    </source>
</evidence>
<evidence type="ECO:0000313" key="13">
    <source>
        <dbReference type="Proteomes" id="UP000003880"/>
    </source>
</evidence>
<dbReference type="InterPro" id="IPR042186">
    <property type="entry name" value="FimD_plug_dom"/>
</dbReference>
<proteinExistence type="inferred from homology"/>
<evidence type="ECO:0000256" key="9">
    <source>
        <dbReference type="ARBA" id="ARBA00023237"/>
    </source>
</evidence>
<dbReference type="InterPro" id="IPR025949">
    <property type="entry name" value="PapC-like_C"/>
</dbReference>
<name>D4BJY9_9ENTR</name>
<keyword evidence="7" id="KW-0732">Signal</keyword>
<evidence type="ECO:0000259" key="11">
    <source>
        <dbReference type="Pfam" id="PF13954"/>
    </source>
</evidence>
<dbReference type="GO" id="GO:0015473">
    <property type="term" value="F:fimbrial usher porin activity"/>
    <property type="evidence" value="ECO:0007669"/>
    <property type="project" value="InterPro"/>
</dbReference>
<organism evidence="12 13">
    <name type="scientific">Citrobacter youngae ATCC 29220</name>
    <dbReference type="NCBI Taxonomy" id="500640"/>
    <lineage>
        <taxon>Bacteria</taxon>
        <taxon>Pseudomonadati</taxon>
        <taxon>Pseudomonadota</taxon>
        <taxon>Gammaproteobacteria</taxon>
        <taxon>Enterobacterales</taxon>
        <taxon>Enterobacteriaceae</taxon>
        <taxon>Citrobacter</taxon>
        <taxon>Citrobacter freundii complex</taxon>
    </lineage>
</organism>
<dbReference type="Gene3D" id="2.60.40.3110">
    <property type="match status" value="1"/>
</dbReference>
<keyword evidence="9" id="KW-0998">Cell outer membrane</keyword>
<dbReference type="Pfam" id="PF00577">
    <property type="entry name" value="Usher"/>
    <property type="match status" value="1"/>
</dbReference>
<comment type="subcellular location">
    <subcellularLocation>
        <location evidence="1">Cell outer membrane</location>
        <topology evidence="1">Multi-pass membrane protein</topology>
    </subcellularLocation>
</comment>
<dbReference type="InterPro" id="IPR037224">
    <property type="entry name" value="PapC_N_sf"/>
</dbReference>
<evidence type="ECO:0000256" key="6">
    <source>
        <dbReference type="ARBA" id="ARBA00022692"/>
    </source>
</evidence>
<keyword evidence="3" id="KW-0813">Transport</keyword>
<dbReference type="PANTHER" id="PTHR30451:SF21">
    <property type="entry name" value="FIMBRIAL USHER DOMAIN-CONTAINING PROTEIN YDET-RELATED"/>
    <property type="match status" value="1"/>
</dbReference>
<feature type="domain" description="PapC-like C-terminal" evidence="10">
    <location>
        <begin position="723"/>
        <end position="786"/>
    </location>
</feature>
<keyword evidence="6" id="KW-0812">Transmembrane</keyword>
<evidence type="ECO:0000259" key="10">
    <source>
        <dbReference type="Pfam" id="PF13953"/>
    </source>
</evidence>
<evidence type="ECO:0000256" key="1">
    <source>
        <dbReference type="ARBA" id="ARBA00004571"/>
    </source>
</evidence>
<evidence type="ECO:0000256" key="7">
    <source>
        <dbReference type="ARBA" id="ARBA00022729"/>
    </source>
</evidence>
<comment type="caution">
    <text evidence="12">The sequence shown here is derived from an EMBL/GenBank/DDBJ whole genome shotgun (WGS) entry which is preliminary data.</text>
</comment>